<dbReference type="EMBL" id="CP064939">
    <property type="protein sequence ID" value="QPH37673.1"/>
    <property type="molecule type" value="Genomic_DNA"/>
</dbReference>
<dbReference type="Proteomes" id="UP000594759">
    <property type="component" value="Chromosome"/>
</dbReference>
<sequence>MENRNNNALIQTLLDCALACEYCASSCLQEDDVKMMADCIKLDRDCSDICMLAARLLQRDSNIARQYLLLCEEICRACAAECAKHEHEHCKQCAEACQKCAEACHANHGDIQQD</sequence>
<dbReference type="Pfam" id="PF03860">
    <property type="entry name" value="Csp"/>
    <property type="match status" value="1"/>
</dbReference>
<evidence type="ECO:0000313" key="2">
    <source>
        <dbReference type="Proteomes" id="UP000594759"/>
    </source>
</evidence>
<keyword evidence="2" id="KW-1185">Reference proteome</keyword>
<name>A0A7U3SNU1_9SPHI</name>
<dbReference type="PANTHER" id="PTHR37310:SF1">
    <property type="entry name" value="CYTOPLASMIC PROTEIN"/>
    <property type="match status" value="1"/>
</dbReference>
<dbReference type="InterPro" id="IPR044543">
    <property type="entry name" value="YHJQ-like"/>
</dbReference>
<protein>
    <submittedName>
        <fullName evidence="1">Four-helix bundle copper-binding protein</fullName>
    </submittedName>
</protein>
<dbReference type="CDD" id="cd08026">
    <property type="entry name" value="DUF326"/>
    <property type="match status" value="1"/>
</dbReference>
<evidence type="ECO:0000313" key="1">
    <source>
        <dbReference type="EMBL" id="QPH37673.1"/>
    </source>
</evidence>
<dbReference type="AlphaFoldDB" id="A0A7U3SNU1"/>
<dbReference type="InterPro" id="IPR005560">
    <property type="entry name" value="Csp_YhjQ"/>
</dbReference>
<reference evidence="1 2" key="1">
    <citation type="submission" date="2020-11" db="EMBL/GenBank/DDBJ databases">
        <title>Pedobacter endophytica, an endophytic bacteria isolated form Carex pumila.</title>
        <authorList>
            <person name="Peng Y."/>
            <person name="Jiang L."/>
            <person name="Lee J."/>
        </authorList>
    </citation>
    <scope>NUCLEOTIDE SEQUENCE [LARGE SCALE GENOMIC DNA]</scope>
    <source>
        <strain evidence="1 2">JBR3-12</strain>
    </source>
</reference>
<organism evidence="1 2">
    <name type="scientific">Pedobacter endophyticus</name>
    <dbReference type="NCBI Taxonomy" id="2789740"/>
    <lineage>
        <taxon>Bacteria</taxon>
        <taxon>Pseudomonadati</taxon>
        <taxon>Bacteroidota</taxon>
        <taxon>Sphingobacteriia</taxon>
        <taxon>Sphingobacteriales</taxon>
        <taxon>Sphingobacteriaceae</taxon>
        <taxon>Pedobacter</taxon>
    </lineage>
</organism>
<gene>
    <name evidence="1" type="ORF">IZT61_11150</name>
</gene>
<proteinExistence type="predicted"/>
<accession>A0A7U3SNU1</accession>
<dbReference type="PANTHER" id="PTHR37310">
    <property type="entry name" value="CYTOPLASMIC PROTEIN-RELATED"/>
    <property type="match status" value="1"/>
</dbReference>
<dbReference type="RefSeq" id="WP_196096988.1">
    <property type="nucleotide sequence ID" value="NZ_CP064939.1"/>
</dbReference>
<dbReference type="Gene3D" id="1.20.1270.360">
    <property type="match status" value="1"/>
</dbReference>
<dbReference type="KEGG" id="pex:IZT61_11150"/>